<dbReference type="Pfam" id="PF02080">
    <property type="entry name" value="TrkA_C"/>
    <property type="match status" value="1"/>
</dbReference>
<dbReference type="AlphaFoldDB" id="A0A7S9D9G7"/>
<dbReference type="SUPFAM" id="SSF116726">
    <property type="entry name" value="TrkA C-terminal domain-like"/>
    <property type="match status" value="2"/>
</dbReference>
<feature type="transmembrane region" description="Helical" evidence="8">
    <location>
        <begin position="387"/>
        <end position="406"/>
    </location>
</feature>
<dbReference type="GO" id="GO:0006813">
    <property type="term" value="P:potassium ion transport"/>
    <property type="evidence" value="ECO:0007669"/>
    <property type="project" value="InterPro"/>
</dbReference>
<feature type="transmembrane region" description="Helical" evidence="8">
    <location>
        <begin position="412"/>
        <end position="431"/>
    </location>
</feature>
<evidence type="ECO:0000256" key="8">
    <source>
        <dbReference type="SAM" id="Phobius"/>
    </source>
</evidence>
<dbReference type="PROSITE" id="PS51202">
    <property type="entry name" value="RCK_C"/>
    <property type="match status" value="1"/>
</dbReference>
<comment type="subcellular location">
    <subcellularLocation>
        <location evidence="1">Cell membrane</location>
        <topology evidence="1">Multi-pass membrane protein</topology>
    </subcellularLocation>
</comment>
<feature type="transmembrane region" description="Helical" evidence="8">
    <location>
        <begin position="95"/>
        <end position="116"/>
    </location>
</feature>
<dbReference type="GO" id="GO:0008324">
    <property type="term" value="F:monoatomic cation transmembrane transporter activity"/>
    <property type="evidence" value="ECO:0007669"/>
    <property type="project" value="InterPro"/>
</dbReference>
<dbReference type="Proteomes" id="UP000594621">
    <property type="component" value="Chromosome"/>
</dbReference>
<dbReference type="Pfam" id="PF06826">
    <property type="entry name" value="Asp-Al_Ex"/>
    <property type="match status" value="2"/>
</dbReference>
<organism evidence="10 11">
    <name type="scientific">Bradyrhizobium commune</name>
    <dbReference type="NCBI Taxonomy" id="83627"/>
    <lineage>
        <taxon>Bacteria</taxon>
        <taxon>Pseudomonadati</taxon>
        <taxon>Pseudomonadota</taxon>
        <taxon>Alphaproteobacteria</taxon>
        <taxon>Hyphomicrobiales</taxon>
        <taxon>Nitrobacteraceae</taxon>
        <taxon>Bradyrhizobium</taxon>
    </lineage>
</organism>
<evidence type="ECO:0000256" key="7">
    <source>
        <dbReference type="ARBA" id="ARBA00023136"/>
    </source>
</evidence>
<keyword evidence="11" id="KW-1185">Reference proteome</keyword>
<evidence type="ECO:0000259" key="9">
    <source>
        <dbReference type="PROSITE" id="PS51202"/>
    </source>
</evidence>
<keyword evidence="5 8" id="KW-0812">Transmembrane</keyword>
<feature type="transmembrane region" description="Helical" evidence="8">
    <location>
        <begin position="546"/>
        <end position="563"/>
    </location>
</feature>
<keyword evidence="6 8" id="KW-1133">Transmembrane helix</keyword>
<sequence>MLAWLEQFLVRYPELALFLVIAAGYWIGSFRVGTFSLGPVTGALFAGLAVGDFAHVPVSGMTKSFLFLMFLFGVGYLVGPQFAQAMKRDGLKPMLLAVVTCSTGLATAIVVAKVLHLDPGLAAGLMSGALSQSAAMGTATDAVNGLAISEAQRALYVSHIAVADAVCYIFGYAGVILFVTQIAPALLKIDLRAEALKLEQALGVTRTKPGLASAWRKFELRAYRLDEGSPLVGSTVADAEGRIPEHRLFIHRIRRGDHIAEAAPGTILATGDLVALSAPRQIIVGRIGPRAEEVEDRELLDIPLISADVLLINPKLAGMTLEAASQESWTRALYLRSLTRGGQEIPVGAGVVLQRGDLLRIVGPEPVVQNAAKSIGVIVAPSTNIDFIVLGLAIFLGGLVGTLLSFTVGGITISLSTSVGTLLAGLLVGHLRTRYPLFGQIPDGAISLMTSLGLAAFVGLTGIHAGPIFLTALQQSGIGLLLGGMAVTLLPQLVGFCFGHFVLRMNPILLLGGLTGSQTVTAAMAALQERAGSPVPVLGYTPAYPVANILLTTWGSVMVVVFAV</sequence>
<evidence type="ECO:0000256" key="2">
    <source>
        <dbReference type="ARBA" id="ARBA00009854"/>
    </source>
</evidence>
<feature type="transmembrane region" description="Helical" evidence="8">
    <location>
        <begin position="478"/>
        <end position="501"/>
    </location>
</feature>
<dbReference type="KEGG" id="bcou:IC761_10235"/>
<dbReference type="InterPro" id="IPR006037">
    <property type="entry name" value="RCK_C"/>
</dbReference>
<dbReference type="InterPro" id="IPR022457">
    <property type="entry name" value="Asp_Ala_antiprt"/>
</dbReference>
<dbReference type="InterPro" id="IPR006512">
    <property type="entry name" value="YidE_YbjL"/>
</dbReference>
<name>A0A7S9D9G7_9BRAD</name>
<dbReference type="InterPro" id="IPR050144">
    <property type="entry name" value="AAE_transporter"/>
</dbReference>
<dbReference type="NCBIfam" id="TIGR01625">
    <property type="entry name" value="YidE_YbjL_dupl"/>
    <property type="match status" value="1"/>
</dbReference>
<keyword evidence="3" id="KW-0813">Transport</keyword>
<dbReference type="RefSeq" id="WP_195803121.1">
    <property type="nucleotide sequence ID" value="NZ_CP061379.1"/>
</dbReference>
<evidence type="ECO:0000256" key="1">
    <source>
        <dbReference type="ARBA" id="ARBA00004651"/>
    </source>
</evidence>
<keyword evidence="4" id="KW-1003">Cell membrane</keyword>
<dbReference type="PANTHER" id="PTHR30445:SF9">
    <property type="match status" value="1"/>
</dbReference>
<dbReference type="GO" id="GO:0005886">
    <property type="term" value="C:plasma membrane"/>
    <property type="evidence" value="ECO:0007669"/>
    <property type="project" value="UniProtKB-SubCell"/>
</dbReference>
<protein>
    <submittedName>
        <fullName evidence="10">Aspartate-alanine antiporter</fullName>
    </submittedName>
</protein>
<comment type="similarity">
    <text evidence="2">Belongs to the AAE transporter (TC 2.A.81) family.</text>
</comment>
<feature type="transmembrane region" description="Helical" evidence="8">
    <location>
        <begin position="452"/>
        <end position="472"/>
    </location>
</feature>
<feature type="transmembrane region" description="Helical" evidence="8">
    <location>
        <begin position="12"/>
        <end position="28"/>
    </location>
</feature>
<dbReference type="NCBIfam" id="TIGR03802">
    <property type="entry name" value="Asp_Ala_antiprt"/>
    <property type="match status" value="1"/>
</dbReference>
<dbReference type="InterPro" id="IPR036721">
    <property type="entry name" value="RCK_C_sf"/>
</dbReference>
<keyword evidence="7 8" id="KW-0472">Membrane</keyword>
<feature type="domain" description="RCK C-terminal" evidence="9">
    <location>
        <begin position="208"/>
        <end position="293"/>
    </location>
</feature>
<evidence type="ECO:0000256" key="4">
    <source>
        <dbReference type="ARBA" id="ARBA00022475"/>
    </source>
</evidence>
<accession>A0A7S9D9G7</accession>
<evidence type="ECO:0000313" key="11">
    <source>
        <dbReference type="Proteomes" id="UP000594621"/>
    </source>
</evidence>
<dbReference type="EMBL" id="CP061379">
    <property type="protein sequence ID" value="QPF93612.1"/>
    <property type="molecule type" value="Genomic_DNA"/>
</dbReference>
<evidence type="ECO:0000256" key="3">
    <source>
        <dbReference type="ARBA" id="ARBA00022448"/>
    </source>
</evidence>
<gene>
    <name evidence="10" type="primary">aspT</name>
    <name evidence="10" type="ORF">IC761_10235</name>
</gene>
<feature type="transmembrane region" description="Helical" evidence="8">
    <location>
        <begin position="168"/>
        <end position="187"/>
    </location>
</feature>
<proteinExistence type="inferred from homology"/>
<feature type="transmembrane region" description="Helical" evidence="8">
    <location>
        <begin position="64"/>
        <end position="83"/>
    </location>
</feature>
<dbReference type="PANTHER" id="PTHR30445">
    <property type="entry name" value="K(+)_H(+) ANTIPORTER SUBUNIT KHTT"/>
    <property type="match status" value="1"/>
</dbReference>
<feature type="transmembrane region" description="Helical" evidence="8">
    <location>
        <begin position="508"/>
        <end position="526"/>
    </location>
</feature>
<reference evidence="10 11" key="1">
    <citation type="submission" date="2020-09" db="EMBL/GenBank/DDBJ databases">
        <title>Complete genomes of bradyrhizobia occurring on native shrubby legumes in Australia.</title>
        <authorList>
            <person name="Lafay B."/>
        </authorList>
    </citation>
    <scope>NUCLEOTIDE SEQUENCE [LARGE SCALE GENOMIC DNA]</scope>
    <source>
        <strain evidence="10 11">BDV5040</strain>
    </source>
</reference>
<evidence type="ECO:0000256" key="5">
    <source>
        <dbReference type="ARBA" id="ARBA00022692"/>
    </source>
</evidence>
<dbReference type="Gene3D" id="3.30.70.1450">
    <property type="entry name" value="Regulator of K+ conductance, C-terminal domain"/>
    <property type="match status" value="1"/>
</dbReference>
<evidence type="ECO:0000313" key="10">
    <source>
        <dbReference type="EMBL" id="QPF93612.1"/>
    </source>
</evidence>
<evidence type="ECO:0000256" key="6">
    <source>
        <dbReference type="ARBA" id="ARBA00022989"/>
    </source>
</evidence>
<feature type="transmembrane region" description="Helical" evidence="8">
    <location>
        <begin position="40"/>
        <end position="58"/>
    </location>
</feature>